<dbReference type="Pfam" id="PF02317">
    <property type="entry name" value="Octopine_DH"/>
    <property type="match status" value="1"/>
</dbReference>
<keyword evidence="6" id="KW-1185">Reference proteome</keyword>
<dbReference type="InterPro" id="IPR051729">
    <property type="entry name" value="Opine/Lysopine_DH"/>
</dbReference>
<accession>A0A506U7R4</accession>
<dbReference type="SUPFAM" id="SSF48179">
    <property type="entry name" value="6-phosphogluconate dehydrogenase C-terminal domain-like"/>
    <property type="match status" value="1"/>
</dbReference>
<dbReference type="InterPro" id="IPR008927">
    <property type="entry name" value="6-PGluconate_DH-like_C_sf"/>
</dbReference>
<dbReference type="Pfam" id="PF01210">
    <property type="entry name" value="NAD_Gly3P_dh_N"/>
    <property type="match status" value="1"/>
</dbReference>
<name>A0A506U7R4_9HYPH</name>
<feature type="domain" description="Glycerol-3-phosphate dehydrogenase NAD-dependent N-terminal" evidence="3">
    <location>
        <begin position="2"/>
        <end position="101"/>
    </location>
</feature>
<dbReference type="InterPro" id="IPR036291">
    <property type="entry name" value="NAD(P)-bd_dom_sf"/>
</dbReference>
<feature type="domain" description="Opine dehydrogenase" evidence="4">
    <location>
        <begin position="181"/>
        <end position="323"/>
    </location>
</feature>
<feature type="signal peptide" evidence="2">
    <location>
        <begin position="1"/>
        <end position="21"/>
    </location>
</feature>
<dbReference type="Gene3D" id="1.10.1040.10">
    <property type="entry name" value="N-(1-d-carboxylethyl)-l-norvaline Dehydrogenase, domain 2"/>
    <property type="match status" value="1"/>
</dbReference>
<dbReference type="GO" id="GO:0051287">
    <property type="term" value="F:NAD binding"/>
    <property type="evidence" value="ECO:0007669"/>
    <property type="project" value="InterPro"/>
</dbReference>
<dbReference type="OrthoDB" id="6135265at2"/>
<keyword evidence="1" id="KW-0560">Oxidoreductase</keyword>
<dbReference type="EMBL" id="VHLG01000010">
    <property type="protein sequence ID" value="TPW29124.1"/>
    <property type="molecule type" value="Genomic_DNA"/>
</dbReference>
<evidence type="ECO:0000259" key="4">
    <source>
        <dbReference type="Pfam" id="PF02317"/>
    </source>
</evidence>
<dbReference type="SUPFAM" id="SSF51735">
    <property type="entry name" value="NAD(P)-binding Rossmann-fold domains"/>
    <property type="match status" value="1"/>
</dbReference>
<reference evidence="5 6" key="1">
    <citation type="submission" date="2019-06" db="EMBL/GenBank/DDBJ databases">
        <authorList>
            <person name="Li M."/>
        </authorList>
    </citation>
    <scope>NUCLEOTIDE SEQUENCE [LARGE SCALE GENOMIC DNA]</scope>
    <source>
        <strain evidence="5 6">BGMRC2036</strain>
    </source>
</reference>
<keyword evidence="2" id="KW-0732">Signal</keyword>
<dbReference type="Proteomes" id="UP000318801">
    <property type="component" value="Unassembled WGS sequence"/>
</dbReference>
<dbReference type="AlphaFoldDB" id="A0A506U7R4"/>
<sequence length="356" mass="37494">MKIAILGAGSIAFGMAAFLAAAGHEARLWSPSGTGCKTLGERADLVASGAVTFTGTVTVAQSCAEALDGAELAIIAMPVNAHRMAIEALSPVINPACPVIISSHASFAALYLSKCLKAEGKDNLIIAWGTTLLTGRRKGETAVTVNTVRQKIDMATLPQSRAEEGQLLCTAIFGDRFVPRAGLMAIALSNLNPQNHLGIALLNLTRMEKGEIWGQGEHVTPAVGRFIEALDRERLSIAEAFGLKTKTVQEHFSLSFHVPLGSVSAMNQEMHAAGRGGQGPSTADSRYVFEDVPFGLHATAVLGRITGRPALLHEAGIAIFSAAFGRDLTADNDLLPALSLDRLDQAALEALCREGY</sequence>
<gene>
    <name evidence="5" type="ORF">FJU08_14830</name>
</gene>
<evidence type="ECO:0000256" key="2">
    <source>
        <dbReference type="SAM" id="SignalP"/>
    </source>
</evidence>
<evidence type="ECO:0000313" key="6">
    <source>
        <dbReference type="Proteomes" id="UP000318801"/>
    </source>
</evidence>
<dbReference type="PANTHER" id="PTHR38015">
    <property type="entry name" value="BLR6086 PROTEIN"/>
    <property type="match status" value="1"/>
</dbReference>
<organism evidence="5 6">
    <name type="scientific">Martelella alba</name>
    <dbReference type="NCBI Taxonomy" id="2590451"/>
    <lineage>
        <taxon>Bacteria</taxon>
        <taxon>Pseudomonadati</taxon>
        <taxon>Pseudomonadota</taxon>
        <taxon>Alphaproteobacteria</taxon>
        <taxon>Hyphomicrobiales</taxon>
        <taxon>Aurantimonadaceae</taxon>
        <taxon>Martelella</taxon>
    </lineage>
</organism>
<feature type="chain" id="PRO_5021450176" evidence="2">
    <location>
        <begin position="22"/>
        <end position="356"/>
    </location>
</feature>
<dbReference type="InterPro" id="IPR011128">
    <property type="entry name" value="G3P_DH_NAD-dep_N"/>
</dbReference>
<evidence type="ECO:0000259" key="3">
    <source>
        <dbReference type="Pfam" id="PF01210"/>
    </source>
</evidence>
<dbReference type="InterPro" id="IPR013328">
    <property type="entry name" value="6PGD_dom2"/>
</dbReference>
<dbReference type="GO" id="GO:0046168">
    <property type="term" value="P:glycerol-3-phosphate catabolic process"/>
    <property type="evidence" value="ECO:0007669"/>
    <property type="project" value="InterPro"/>
</dbReference>
<dbReference type="PANTHER" id="PTHR38015:SF1">
    <property type="entry name" value="OPINE DEHYDROGENASE DOMAIN-CONTAINING PROTEIN"/>
    <property type="match status" value="1"/>
</dbReference>
<dbReference type="Gene3D" id="3.40.50.720">
    <property type="entry name" value="NAD(P)-binding Rossmann-like Domain"/>
    <property type="match status" value="1"/>
</dbReference>
<proteinExistence type="predicted"/>
<dbReference type="RefSeq" id="WP_141149799.1">
    <property type="nucleotide sequence ID" value="NZ_VHLG01000010.1"/>
</dbReference>
<comment type="caution">
    <text evidence="5">The sequence shown here is derived from an EMBL/GenBank/DDBJ whole genome shotgun (WGS) entry which is preliminary data.</text>
</comment>
<evidence type="ECO:0000256" key="1">
    <source>
        <dbReference type="ARBA" id="ARBA00023002"/>
    </source>
</evidence>
<dbReference type="GO" id="GO:0016616">
    <property type="term" value="F:oxidoreductase activity, acting on the CH-OH group of donors, NAD or NADP as acceptor"/>
    <property type="evidence" value="ECO:0007669"/>
    <property type="project" value="InterPro"/>
</dbReference>
<protein>
    <submittedName>
        <fullName evidence="5">NAD/NADP octopine/nopaline dehydrogenase</fullName>
    </submittedName>
</protein>
<evidence type="ECO:0000313" key="5">
    <source>
        <dbReference type="EMBL" id="TPW29124.1"/>
    </source>
</evidence>
<dbReference type="InterPro" id="IPR003421">
    <property type="entry name" value="Opine_DH"/>
</dbReference>